<accession>A0A6P1PWM4</accession>
<dbReference type="InterPro" id="IPR029058">
    <property type="entry name" value="AB_hydrolase_fold"/>
</dbReference>
<name>A0A6P1PWM4_9GAMM</name>
<feature type="domain" description="Fungal lipase-type" evidence="1">
    <location>
        <begin position="92"/>
        <end position="237"/>
    </location>
</feature>
<dbReference type="GO" id="GO:0006629">
    <property type="term" value="P:lipid metabolic process"/>
    <property type="evidence" value="ECO:0007669"/>
    <property type="project" value="InterPro"/>
</dbReference>
<dbReference type="AlphaFoldDB" id="A0A6P1PWM4"/>
<evidence type="ECO:0000313" key="3">
    <source>
        <dbReference type="Proteomes" id="UP000464053"/>
    </source>
</evidence>
<dbReference type="Proteomes" id="UP000464053">
    <property type="component" value="Chromosome"/>
</dbReference>
<proteinExistence type="predicted"/>
<dbReference type="KEGG" id="mint:C7M51_01232"/>
<keyword evidence="3" id="KW-1185">Reference proteome</keyword>
<organism evidence="2 3">
    <name type="scientific">Mixta intestinalis</name>
    <dbReference type="NCBI Taxonomy" id="1615494"/>
    <lineage>
        <taxon>Bacteria</taxon>
        <taxon>Pseudomonadati</taxon>
        <taxon>Pseudomonadota</taxon>
        <taxon>Gammaproteobacteria</taxon>
        <taxon>Enterobacterales</taxon>
        <taxon>Erwiniaceae</taxon>
        <taxon>Mixta</taxon>
    </lineage>
</organism>
<dbReference type="OrthoDB" id="5498552at2"/>
<protein>
    <recommendedName>
        <fullName evidence="1">Fungal lipase-type domain-containing protein</fullName>
    </recommendedName>
</protein>
<evidence type="ECO:0000313" key="2">
    <source>
        <dbReference type="EMBL" id="QHM70950.1"/>
    </source>
</evidence>
<gene>
    <name evidence="2" type="ORF">C7M51_01232</name>
</gene>
<dbReference type="Pfam" id="PF01764">
    <property type="entry name" value="Lipase_3"/>
    <property type="match status" value="1"/>
</dbReference>
<sequence length="324" mass="36120">MKSIYTFDAECFALASIAWSGAHQEEYNPELTQKKLQDGLTQSPITAGKLDNVVWGPAVKRMPKSRADSDNWDDYMFFVVQNRNDPSDYRVAARSTVSTLNGQEDMAVFKLIDWRQFDAGAPGEAKIASGMAEVLTDLLEMTASVEPGCGSTLMQFLNSRLNDGDTLTFCGHSMGGTFTIPWGVSVKQQLKKNVRVQVRSFAGATAGNSYFATYAENILGSGLKRIINNMDVVPKAWNTDSLKEIATLYEPVIKLPLIMKTIIIGFADLMASYDYTHTSQPELFDFGINPEITDFQQQYSYQHDTAYLNYYGLEMGKDIIYDPS</sequence>
<dbReference type="Gene3D" id="3.40.50.1820">
    <property type="entry name" value="alpha/beta hydrolase"/>
    <property type="match status" value="1"/>
</dbReference>
<reference evidence="2 3" key="1">
    <citation type="submission" date="2018-03" db="EMBL/GenBank/DDBJ databases">
        <title>Pantoea intestinalis SRCM103226 isolated form the mealworm.</title>
        <authorList>
            <person name="Jeong D.-Y."/>
            <person name="Kim J.W."/>
        </authorList>
    </citation>
    <scope>NUCLEOTIDE SEQUENCE [LARGE SCALE GENOMIC DNA]</scope>
    <source>
        <strain evidence="2 3">SRCM103226</strain>
    </source>
</reference>
<dbReference type="InterPro" id="IPR002921">
    <property type="entry name" value="Fungal_lipase-type"/>
</dbReference>
<dbReference type="SUPFAM" id="SSF53474">
    <property type="entry name" value="alpha/beta-Hydrolases"/>
    <property type="match status" value="1"/>
</dbReference>
<evidence type="ECO:0000259" key="1">
    <source>
        <dbReference type="Pfam" id="PF01764"/>
    </source>
</evidence>
<dbReference type="EMBL" id="CP028271">
    <property type="protein sequence ID" value="QHM70950.1"/>
    <property type="molecule type" value="Genomic_DNA"/>
</dbReference>
<dbReference type="RefSeq" id="WP_160620977.1">
    <property type="nucleotide sequence ID" value="NZ_CP028271.1"/>
</dbReference>